<dbReference type="EMBL" id="CAFBNR010000064">
    <property type="protein sequence ID" value="CAB4966198.1"/>
    <property type="molecule type" value="Genomic_DNA"/>
</dbReference>
<dbReference type="AlphaFoldDB" id="A0A6J7LCS2"/>
<evidence type="ECO:0000313" key="15">
    <source>
        <dbReference type="EMBL" id="CAB4966198.1"/>
    </source>
</evidence>
<dbReference type="GO" id="GO:0003677">
    <property type="term" value="F:DNA binding"/>
    <property type="evidence" value="ECO:0007669"/>
    <property type="project" value="UniProtKB-KW"/>
</dbReference>
<evidence type="ECO:0000256" key="4">
    <source>
        <dbReference type="ARBA" id="ARBA00022705"/>
    </source>
</evidence>
<dbReference type="SUPFAM" id="SSF46785">
    <property type="entry name" value="Winged helix' DNA-binding domain"/>
    <property type="match status" value="1"/>
</dbReference>
<dbReference type="Gene3D" id="1.10.10.10">
    <property type="entry name" value="Winged helix-like DNA-binding domain superfamily/Winged helix DNA-binding domain"/>
    <property type="match status" value="1"/>
</dbReference>
<keyword evidence="12" id="KW-0742">SOS response</keyword>
<dbReference type="Gene3D" id="2.10.109.10">
    <property type="entry name" value="Umud Fragment, subunit A"/>
    <property type="match status" value="1"/>
</dbReference>
<keyword evidence="11" id="KW-0234">DNA repair</keyword>
<evidence type="ECO:0000256" key="1">
    <source>
        <dbReference type="ARBA" id="ARBA00007484"/>
    </source>
</evidence>
<evidence type="ECO:0000256" key="2">
    <source>
        <dbReference type="ARBA" id="ARBA00011738"/>
    </source>
</evidence>
<evidence type="ECO:0000256" key="6">
    <source>
        <dbReference type="ARBA" id="ARBA00022801"/>
    </source>
</evidence>
<sequence length="244" mass="26639">MFGVCGYYEHLFAEQVFDSGGEHPYDGAMTSLPVSAHTQLTDRQRGILDFIEKNMRERGYPPSVREIGEAVGLSSSATVHNHLGTLQKLGYLHRDPTKPRAIEVRYEASSGVAMERRPVKHVPLVGDVAAGVNVLAQENVEELVPLPMDFTGDGELFMLRVRGNSMIDAGILDGDFVVCRQQTTADNGDIVVAGIPGDEATIKTFAKTGNTITLTPSNSSMKPMKFETDEVSVYGKLVTVLRRL</sequence>
<dbReference type="PANTHER" id="PTHR33516:SF2">
    <property type="entry name" value="LEXA REPRESSOR-RELATED"/>
    <property type="match status" value="1"/>
</dbReference>
<dbReference type="HAMAP" id="MF_00015">
    <property type="entry name" value="LexA"/>
    <property type="match status" value="1"/>
</dbReference>
<accession>A0A6J7LCS2</accession>
<evidence type="ECO:0000256" key="9">
    <source>
        <dbReference type="ARBA" id="ARBA00023125"/>
    </source>
</evidence>
<dbReference type="GO" id="GO:0009432">
    <property type="term" value="P:SOS response"/>
    <property type="evidence" value="ECO:0007669"/>
    <property type="project" value="UniProtKB-KW"/>
</dbReference>
<dbReference type="GO" id="GO:0006260">
    <property type="term" value="P:DNA replication"/>
    <property type="evidence" value="ECO:0007669"/>
    <property type="project" value="UniProtKB-KW"/>
</dbReference>
<feature type="domain" description="Peptidase S24/S26A/S26B/S26C" evidence="13">
    <location>
        <begin position="123"/>
        <end position="238"/>
    </location>
</feature>
<dbReference type="Pfam" id="PF00717">
    <property type="entry name" value="Peptidase_S24"/>
    <property type="match status" value="1"/>
</dbReference>
<dbReference type="PRINTS" id="PR00726">
    <property type="entry name" value="LEXASERPTASE"/>
</dbReference>
<dbReference type="InterPro" id="IPR006197">
    <property type="entry name" value="Peptidase_S24_LexA"/>
</dbReference>
<evidence type="ECO:0000259" key="13">
    <source>
        <dbReference type="Pfam" id="PF00717"/>
    </source>
</evidence>
<keyword evidence="3" id="KW-0678">Repressor</keyword>
<dbReference type="Pfam" id="PF01726">
    <property type="entry name" value="LexA_DNA_bind"/>
    <property type="match status" value="1"/>
</dbReference>
<evidence type="ECO:0000256" key="8">
    <source>
        <dbReference type="ARBA" id="ARBA00023015"/>
    </source>
</evidence>
<keyword evidence="5" id="KW-0227">DNA damage</keyword>
<evidence type="ECO:0000256" key="7">
    <source>
        <dbReference type="ARBA" id="ARBA00022813"/>
    </source>
</evidence>
<dbReference type="InterPro" id="IPR036388">
    <property type="entry name" value="WH-like_DNA-bd_sf"/>
</dbReference>
<dbReference type="InterPro" id="IPR036286">
    <property type="entry name" value="LexA/Signal_pep-like_sf"/>
</dbReference>
<reference evidence="15" key="1">
    <citation type="submission" date="2020-05" db="EMBL/GenBank/DDBJ databases">
        <authorList>
            <person name="Chiriac C."/>
            <person name="Salcher M."/>
            <person name="Ghai R."/>
            <person name="Kavagutti S V."/>
        </authorList>
    </citation>
    <scope>NUCLEOTIDE SEQUENCE</scope>
</reference>
<evidence type="ECO:0000256" key="12">
    <source>
        <dbReference type="ARBA" id="ARBA00023236"/>
    </source>
</evidence>
<keyword evidence="7" id="KW-0068">Autocatalytic cleavage</keyword>
<keyword evidence="10" id="KW-0804">Transcription</keyword>
<evidence type="ECO:0000259" key="14">
    <source>
        <dbReference type="Pfam" id="PF01726"/>
    </source>
</evidence>
<dbReference type="InterPro" id="IPR039418">
    <property type="entry name" value="LexA-like"/>
</dbReference>
<evidence type="ECO:0000256" key="11">
    <source>
        <dbReference type="ARBA" id="ARBA00023204"/>
    </source>
</evidence>
<evidence type="ECO:0000256" key="10">
    <source>
        <dbReference type="ARBA" id="ARBA00023163"/>
    </source>
</evidence>
<dbReference type="CDD" id="cd06529">
    <property type="entry name" value="S24_LexA-like"/>
    <property type="match status" value="1"/>
</dbReference>
<organism evidence="15">
    <name type="scientific">freshwater metagenome</name>
    <dbReference type="NCBI Taxonomy" id="449393"/>
    <lineage>
        <taxon>unclassified sequences</taxon>
        <taxon>metagenomes</taxon>
        <taxon>ecological metagenomes</taxon>
    </lineage>
</organism>
<dbReference type="InterPro" id="IPR050077">
    <property type="entry name" value="LexA_repressor"/>
</dbReference>
<dbReference type="InterPro" id="IPR006199">
    <property type="entry name" value="LexA_DNA-bd_dom"/>
</dbReference>
<dbReference type="GO" id="GO:0045892">
    <property type="term" value="P:negative regulation of DNA-templated transcription"/>
    <property type="evidence" value="ECO:0007669"/>
    <property type="project" value="InterPro"/>
</dbReference>
<dbReference type="InterPro" id="IPR036390">
    <property type="entry name" value="WH_DNA-bd_sf"/>
</dbReference>
<dbReference type="InterPro" id="IPR006200">
    <property type="entry name" value="LexA"/>
</dbReference>
<dbReference type="FunFam" id="1.10.10.10:FF:000009">
    <property type="entry name" value="LexA repressor"/>
    <property type="match status" value="1"/>
</dbReference>
<dbReference type="NCBIfam" id="TIGR00498">
    <property type="entry name" value="lexA"/>
    <property type="match status" value="1"/>
</dbReference>
<dbReference type="GO" id="GO:0004252">
    <property type="term" value="F:serine-type endopeptidase activity"/>
    <property type="evidence" value="ECO:0007669"/>
    <property type="project" value="InterPro"/>
</dbReference>
<feature type="domain" description="LexA repressor DNA-binding" evidence="14">
    <location>
        <begin position="38"/>
        <end position="101"/>
    </location>
</feature>
<evidence type="ECO:0000256" key="3">
    <source>
        <dbReference type="ARBA" id="ARBA00022491"/>
    </source>
</evidence>
<dbReference type="FunFam" id="2.10.109.10:FF:000001">
    <property type="entry name" value="LexA repressor"/>
    <property type="match status" value="1"/>
</dbReference>
<dbReference type="GO" id="GO:0006281">
    <property type="term" value="P:DNA repair"/>
    <property type="evidence" value="ECO:0007669"/>
    <property type="project" value="UniProtKB-KW"/>
</dbReference>
<dbReference type="CDD" id="cd00090">
    <property type="entry name" value="HTH_ARSR"/>
    <property type="match status" value="1"/>
</dbReference>
<proteinExistence type="inferred from homology"/>
<keyword evidence="4" id="KW-0235">DNA replication</keyword>
<dbReference type="SUPFAM" id="SSF51306">
    <property type="entry name" value="LexA/Signal peptidase"/>
    <property type="match status" value="1"/>
</dbReference>
<gene>
    <name evidence="15" type="ORF">UFOPK3879_01170</name>
</gene>
<keyword evidence="6" id="KW-0378">Hydrolase</keyword>
<dbReference type="InterPro" id="IPR011991">
    <property type="entry name" value="ArsR-like_HTH"/>
</dbReference>
<comment type="subunit">
    <text evidence="2">Homodimer.</text>
</comment>
<keyword evidence="8" id="KW-0805">Transcription regulation</keyword>
<dbReference type="GO" id="GO:0006508">
    <property type="term" value="P:proteolysis"/>
    <property type="evidence" value="ECO:0007669"/>
    <property type="project" value="InterPro"/>
</dbReference>
<protein>
    <submittedName>
        <fullName evidence="15">Unannotated protein</fullName>
    </submittedName>
</protein>
<comment type="similarity">
    <text evidence="1">Belongs to the peptidase S24 family.</text>
</comment>
<dbReference type="InterPro" id="IPR015927">
    <property type="entry name" value="Peptidase_S24_S26A/B/C"/>
</dbReference>
<name>A0A6J7LCS2_9ZZZZ</name>
<dbReference type="PANTHER" id="PTHR33516">
    <property type="entry name" value="LEXA REPRESSOR"/>
    <property type="match status" value="1"/>
</dbReference>
<keyword evidence="9" id="KW-0238">DNA-binding</keyword>
<evidence type="ECO:0000256" key="5">
    <source>
        <dbReference type="ARBA" id="ARBA00022763"/>
    </source>
</evidence>